<accession>A0AAV9SFV0</accession>
<gene>
    <name evidence="2" type="ORF">CRENBAI_026724</name>
</gene>
<keyword evidence="3" id="KW-1185">Reference proteome</keyword>
<protein>
    <submittedName>
        <fullName evidence="2">Uncharacterized protein</fullName>
    </submittedName>
</protein>
<feature type="compositionally biased region" description="Polar residues" evidence="1">
    <location>
        <begin position="131"/>
        <end position="152"/>
    </location>
</feature>
<proteinExistence type="predicted"/>
<feature type="compositionally biased region" description="Pro residues" evidence="1">
    <location>
        <begin position="119"/>
        <end position="130"/>
    </location>
</feature>
<reference evidence="2 3" key="1">
    <citation type="submission" date="2021-06" db="EMBL/GenBank/DDBJ databases">
        <authorList>
            <person name="Palmer J.M."/>
        </authorList>
    </citation>
    <scope>NUCLEOTIDE SEQUENCE [LARGE SCALE GENOMIC DNA]</scope>
    <source>
        <strain evidence="2 3">MEX-2019</strain>
        <tissue evidence="2">Muscle</tissue>
    </source>
</reference>
<organism evidence="2 3">
    <name type="scientific">Crenichthys baileyi</name>
    <name type="common">White River springfish</name>
    <dbReference type="NCBI Taxonomy" id="28760"/>
    <lineage>
        <taxon>Eukaryota</taxon>
        <taxon>Metazoa</taxon>
        <taxon>Chordata</taxon>
        <taxon>Craniata</taxon>
        <taxon>Vertebrata</taxon>
        <taxon>Euteleostomi</taxon>
        <taxon>Actinopterygii</taxon>
        <taxon>Neopterygii</taxon>
        <taxon>Teleostei</taxon>
        <taxon>Neoteleostei</taxon>
        <taxon>Acanthomorphata</taxon>
        <taxon>Ovalentaria</taxon>
        <taxon>Atherinomorphae</taxon>
        <taxon>Cyprinodontiformes</taxon>
        <taxon>Goodeidae</taxon>
        <taxon>Crenichthys</taxon>
    </lineage>
</organism>
<evidence type="ECO:0000313" key="2">
    <source>
        <dbReference type="EMBL" id="KAK5620251.1"/>
    </source>
</evidence>
<dbReference type="AlphaFoldDB" id="A0AAV9SFV0"/>
<feature type="region of interest" description="Disordered" evidence="1">
    <location>
        <begin position="1"/>
        <end position="152"/>
    </location>
</feature>
<dbReference type="EMBL" id="JAHHUM010000379">
    <property type="protein sequence ID" value="KAK5620251.1"/>
    <property type="molecule type" value="Genomic_DNA"/>
</dbReference>
<dbReference type="Proteomes" id="UP001311232">
    <property type="component" value="Unassembled WGS sequence"/>
</dbReference>
<feature type="compositionally biased region" description="Basic residues" evidence="1">
    <location>
        <begin position="40"/>
        <end position="50"/>
    </location>
</feature>
<comment type="caution">
    <text evidence="2">The sequence shown here is derived from an EMBL/GenBank/DDBJ whole genome shotgun (WGS) entry which is preliminary data.</text>
</comment>
<sequence>MLEQIYATLQPAAPMPPPDITAITVEQHTAKPGQPSCQRQKPHPAHRRERNMRQPGYREGRPTSPGQAQPPSHPNVGTRHAPPLHPPDHSPVPGQGPEPQKVASEEGHHKRAKTLSPKPINPHDPIPSPDPDQNTRSFSQPPTTDSKQRTGM</sequence>
<evidence type="ECO:0000313" key="3">
    <source>
        <dbReference type="Proteomes" id="UP001311232"/>
    </source>
</evidence>
<name>A0AAV9SFV0_9TELE</name>
<evidence type="ECO:0000256" key="1">
    <source>
        <dbReference type="SAM" id="MobiDB-lite"/>
    </source>
</evidence>